<dbReference type="OrthoDB" id="6612291at2759"/>
<dbReference type="Proteomes" id="UP000689195">
    <property type="component" value="Unassembled WGS sequence"/>
</dbReference>
<keyword evidence="1" id="KW-0812">Transmembrane</keyword>
<accession>A0A8S1Y4Q1</accession>
<keyword evidence="1" id="KW-1133">Transmembrane helix</keyword>
<sequence>MGLVKIDSDSDLSGKNSHHQQIVFAIPLIVFLFRYIVMTILYKKGGSTISFQLKISPKRLKQCGLLAILSYSSQLFA</sequence>
<dbReference type="AlphaFoldDB" id="A0A8S1Y4Q1"/>
<keyword evidence="1" id="KW-0472">Membrane</keyword>
<reference evidence="2" key="1">
    <citation type="submission" date="2021-01" db="EMBL/GenBank/DDBJ databases">
        <authorList>
            <consortium name="Genoscope - CEA"/>
            <person name="William W."/>
        </authorList>
    </citation>
    <scope>NUCLEOTIDE SEQUENCE</scope>
</reference>
<evidence type="ECO:0000313" key="3">
    <source>
        <dbReference type="Proteomes" id="UP000689195"/>
    </source>
</evidence>
<evidence type="ECO:0000256" key="1">
    <source>
        <dbReference type="SAM" id="Phobius"/>
    </source>
</evidence>
<gene>
    <name evidence="2" type="ORF">PPENT_87.1.T1490012</name>
</gene>
<feature type="transmembrane region" description="Helical" evidence="1">
    <location>
        <begin position="22"/>
        <end position="42"/>
    </location>
</feature>
<evidence type="ECO:0000313" key="2">
    <source>
        <dbReference type="EMBL" id="CAD8207878.1"/>
    </source>
</evidence>
<protein>
    <submittedName>
        <fullName evidence="2">Uncharacterized protein</fullName>
    </submittedName>
</protein>
<name>A0A8S1Y4Q1_9CILI</name>
<organism evidence="2 3">
    <name type="scientific">Paramecium pentaurelia</name>
    <dbReference type="NCBI Taxonomy" id="43138"/>
    <lineage>
        <taxon>Eukaryota</taxon>
        <taxon>Sar</taxon>
        <taxon>Alveolata</taxon>
        <taxon>Ciliophora</taxon>
        <taxon>Intramacronucleata</taxon>
        <taxon>Oligohymenophorea</taxon>
        <taxon>Peniculida</taxon>
        <taxon>Parameciidae</taxon>
        <taxon>Paramecium</taxon>
    </lineage>
</organism>
<keyword evidence="3" id="KW-1185">Reference proteome</keyword>
<dbReference type="EMBL" id="CAJJDO010000149">
    <property type="protein sequence ID" value="CAD8207878.1"/>
    <property type="molecule type" value="Genomic_DNA"/>
</dbReference>
<proteinExistence type="predicted"/>
<comment type="caution">
    <text evidence="2">The sequence shown here is derived from an EMBL/GenBank/DDBJ whole genome shotgun (WGS) entry which is preliminary data.</text>
</comment>